<dbReference type="Proteomes" id="UP000297918">
    <property type="component" value="Unassembled WGS sequence"/>
</dbReference>
<evidence type="ECO:0000313" key="1">
    <source>
        <dbReference type="EMBL" id="TGK79400.1"/>
    </source>
</evidence>
<dbReference type="PROSITE" id="PS51257">
    <property type="entry name" value="PROKAR_LIPOPROTEIN"/>
    <property type="match status" value="1"/>
</dbReference>
<dbReference type="EMBL" id="RQFL01000026">
    <property type="protein sequence ID" value="TGK89606.1"/>
    <property type="molecule type" value="Genomic_DNA"/>
</dbReference>
<dbReference type="InterPro" id="IPR011043">
    <property type="entry name" value="Gal_Oxase/kelch_b-propeller"/>
</dbReference>
<protein>
    <recommendedName>
        <fullName evidence="5">Lipoprotein</fullName>
    </recommendedName>
</protein>
<dbReference type="Proteomes" id="UP000297394">
    <property type="component" value="Unassembled WGS sequence"/>
</dbReference>
<dbReference type="RefSeq" id="WP_135748753.1">
    <property type="nucleotide sequence ID" value="NZ_RQFL01000026.1"/>
</dbReference>
<organism evidence="1 3">
    <name type="scientific">Leptospira bourretii</name>
    <dbReference type="NCBI Taxonomy" id="2484962"/>
    <lineage>
        <taxon>Bacteria</taxon>
        <taxon>Pseudomonadati</taxon>
        <taxon>Spirochaetota</taxon>
        <taxon>Spirochaetia</taxon>
        <taxon>Leptospirales</taxon>
        <taxon>Leptospiraceae</taxon>
        <taxon>Leptospira</taxon>
    </lineage>
</organism>
<reference evidence="2" key="1">
    <citation type="submission" date="2018-10" db="EMBL/GenBank/DDBJ databases">
        <authorList>
            <person name="Vincent A.T."/>
            <person name="Schiettekatte O."/>
            <person name="Bourhy P."/>
            <person name="Veyrier F.J."/>
            <person name="Picardeau M."/>
        </authorList>
    </citation>
    <scope>NUCLEOTIDE SEQUENCE</scope>
    <source>
        <strain evidence="2">201800281</strain>
    </source>
</reference>
<evidence type="ECO:0000313" key="4">
    <source>
        <dbReference type="Proteomes" id="UP000297918"/>
    </source>
</evidence>
<dbReference type="InterPro" id="IPR015943">
    <property type="entry name" value="WD40/YVTN_repeat-like_dom_sf"/>
</dbReference>
<keyword evidence="4" id="KW-1185">Reference proteome</keyword>
<evidence type="ECO:0000313" key="3">
    <source>
        <dbReference type="Proteomes" id="UP000297394"/>
    </source>
</evidence>
<name>A0A4R9IJJ4_9LEPT</name>
<dbReference type="OrthoDB" id="345339at2"/>
<evidence type="ECO:0000313" key="2">
    <source>
        <dbReference type="EMBL" id="TGK89606.1"/>
    </source>
</evidence>
<evidence type="ECO:0008006" key="5">
    <source>
        <dbReference type="Google" id="ProtNLM"/>
    </source>
</evidence>
<dbReference type="SUPFAM" id="SSF50965">
    <property type="entry name" value="Galactose oxidase, central domain"/>
    <property type="match status" value="1"/>
</dbReference>
<reference evidence="3 4" key="2">
    <citation type="journal article" date="2019" name="PLoS Negl. Trop. Dis.">
        <title>Revisiting the worldwide diversity of Leptospira species in the environment.</title>
        <authorList>
            <person name="Vincent A.T."/>
            <person name="Schiettekatte O."/>
            <person name="Bourhy P."/>
            <person name="Veyrier F.J."/>
            <person name="Picardeau M."/>
        </authorList>
    </citation>
    <scope>NUCLEOTIDE SEQUENCE [LARGE SCALE GENOMIC DNA]</scope>
    <source>
        <strain evidence="1 3">201800280</strain>
        <strain evidence="4">201800281</strain>
    </source>
</reference>
<proteinExistence type="predicted"/>
<gene>
    <name evidence="1" type="ORF">EHQ23_17480</name>
    <name evidence="2" type="ORF">EHQ26_14330</name>
</gene>
<dbReference type="Gene3D" id="2.130.10.10">
    <property type="entry name" value="YVTN repeat-like/Quinoprotein amine dehydrogenase"/>
    <property type="match status" value="1"/>
</dbReference>
<accession>A0A4R9IJJ4</accession>
<dbReference type="AlphaFoldDB" id="A0A4R9IJJ4"/>
<dbReference type="EMBL" id="RQFM01000027">
    <property type="protein sequence ID" value="TGK79400.1"/>
    <property type="molecule type" value="Genomic_DNA"/>
</dbReference>
<sequence length="423" mass="46210">MNRYFLISFFVFTFLLSCTEPKADNPCDADDSFFLPNILYRLIIKDKSNQCGYRVFPKLPACQLEYEETHLAENWPQVKAEMETQFSLGSFGPETLFQYRPETVASVTGNGTTAFQGALNAPNGEVYFLPYDSNMFLSINPFSKTYKDVGASAGGVEFIGGSLGPSGKIYLAPHVSNSFLSLDTTKNNQKTTIGSQIMVSAAYNGAMYAPNGKIYFVPSSETIIRYYDTNTGTVGSVATPTSGGFSSAVLTPQGKIYFIPFTTTTMYILNIMDDSVTTHPYVFPGSNAYISGVLTPNGRIYMIPYNNIPLIYLNTDSGQIVTVSNIPGATGSNMFNGAVLAPNGKIYPVPSDNYSNFISIDTKDHTFATLFPKIGSSYRGGALGPNGEIYLAPHGANRFDVIFTNSTGKFCNSLRLSPYWNKL</sequence>
<comment type="caution">
    <text evidence="1">The sequence shown here is derived from an EMBL/GenBank/DDBJ whole genome shotgun (WGS) entry which is preliminary data.</text>
</comment>